<gene>
    <name evidence="1" type="ORF">DCAF_LOCUS16651</name>
</gene>
<dbReference type="AlphaFoldDB" id="A0AAV1RXX0"/>
<protein>
    <submittedName>
        <fullName evidence="1">Uncharacterized protein</fullName>
    </submittedName>
</protein>
<evidence type="ECO:0000313" key="1">
    <source>
        <dbReference type="EMBL" id="CAK7342163.1"/>
    </source>
</evidence>
<dbReference type="Proteomes" id="UP001314170">
    <property type="component" value="Unassembled WGS sequence"/>
</dbReference>
<sequence length="64" mass="7225">MKVCGSVCHAQLRLIVPGKMSERDKLIEHNALLLDQVFRWGRIYGVNISSNFTLEQTLPITAVN</sequence>
<proteinExistence type="predicted"/>
<name>A0AAV1RXX0_9ROSI</name>
<dbReference type="EMBL" id="CAWUPB010001160">
    <property type="protein sequence ID" value="CAK7342163.1"/>
    <property type="molecule type" value="Genomic_DNA"/>
</dbReference>
<reference evidence="1 2" key="1">
    <citation type="submission" date="2024-01" db="EMBL/GenBank/DDBJ databases">
        <authorList>
            <person name="Waweru B."/>
        </authorList>
    </citation>
    <scope>NUCLEOTIDE SEQUENCE [LARGE SCALE GENOMIC DNA]</scope>
</reference>
<accession>A0AAV1RXX0</accession>
<keyword evidence="2" id="KW-1185">Reference proteome</keyword>
<organism evidence="1 2">
    <name type="scientific">Dovyalis caffra</name>
    <dbReference type="NCBI Taxonomy" id="77055"/>
    <lineage>
        <taxon>Eukaryota</taxon>
        <taxon>Viridiplantae</taxon>
        <taxon>Streptophyta</taxon>
        <taxon>Embryophyta</taxon>
        <taxon>Tracheophyta</taxon>
        <taxon>Spermatophyta</taxon>
        <taxon>Magnoliopsida</taxon>
        <taxon>eudicotyledons</taxon>
        <taxon>Gunneridae</taxon>
        <taxon>Pentapetalae</taxon>
        <taxon>rosids</taxon>
        <taxon>fabids</taxon>
        <taxon>Malpighiales</taxon>
        <taxon>Salicaceae</taxon>
        <taxon>Flacourtieae</taxon>
        <taxon>Dovyalis</taxon>
    </lineage>
</organism>
<evidence type="ECO:0000313" key="2">
    <source>
        <dbReference type="Proteomes" id="UP001314170"/>
    </source>
</evidence>
<comment type="caution">
    <text evidence="1">The sequence shown here is derived from an EMBL/GenBank/DDBJ whole genome shotgun (WGS) entry which is preliminary data.</text>
</comment>